<evidence type="ECO:0000256" key="2">
    <source>
        <dbReference type="ARBA" id="ARBA00022692"/>
    </source>
</evidence>
<evidence type="ECO:0000256" key="4">
    <source>
        <dbReference type="ARBA" id="ARBA00023136"/>
    </source>
</evidence>
<dbReference type="AlphaFoldDB" id="A0A368W4E6"/>
<evidence type="ECO:0000313" key="6">
    <source>
        <dbReference type="EMBL" id="RCW48438.1"/>
    </source>
</evidence>
<keyword evidence="3 5" id="KW-1133">Transmembrane helix</keyword>
<evidence type="ECO:0000256" key="5">
    <source>
        <dbReference type="SAM" id="Phobius"/>
    </source>
</evidence>
<organism evidence="6 7">
    <name type="scientific">Paenibacillus prosopidis</name>
    <dbReference type="NCBI Taxonomy" id="630520"/>
    <lineage>
        <taxon>Bacteria</taxon>
        <taxon>Bacillati</taxon>
        <taxon>Bacillota</taxon>
        <taxon>Bacilli</taxon>
        <taxon>Bacillales</taxon>
        <taxon>Paenibacillaceae</taxon>
        <taxon>Paenibacillus</taxon>
    </lineage>
</organism>
<evidence type="ECO:0000313" key="7">
    <source>
        <dbReference type="Proteomes" id="UP000252415"/>
    </source>
</evidence>
<dbReference type="InterPro" id="IPR032808">
    <property type="entry name" value="DoxX"/>
</dbReference>
<evidence type="ECO:0000256" key="1">
    <source>
        <dbReference type="ARBA" id="ARBA00004141"/>
    </source>
</evidence>
<protein>
    <submittedName>
        <fullName evidence="6">DoxX-like protein</fullName>
    </submittedName>
</protein>
<comment type="subcellular location">
    <subcellularLocation>
        <location evidence="1">Membrane</location>
        <topology evidence="1">Multi-pass membrane protein</topology>
    </subcellularLocation>
</comment>
<keyword evidence="7" id="KW-1185">Reference proteome</keyword>
<feature type="transmembrane region" description="Helical" evidence="5">
    <location>
        <begin position="40"/>
        <end position="63"/>
    </location>
</feature>
<dbReference type="GO" id="GO:0016020">
    <property type="term" value="C:membrane"/>
    <property type="evidence" value="ECO:0007669"/>
    <property type="project" value="UniProtKB-SubCell"/>
</dbReference>
<dbReference type="EMBL" id="QPJD01000006">
    <property type="protein sequence ID" value="RCW48438.1"/>
    <property type="molecule type" value="Genomic_DNA"/>
</dbReference>
<name>A0A368W4E6_9BACL</name>
<dbReference type="Proteomes" id="UP000252415">
    <property type="component" value="Unassembled WGS sequence"/>
</dbReference>
<keyword evidence="4 5" id="KW-0472">Membrane</keyword>
<feature type="transmembrane region" description="Helical" evidence="5">
    <location>
        <begin position="72"/>
        <end position="91"/>
    </location>
</feature>
<evidence type="ECO:0000256" key="3">
    <source>
        <dbReference type="ARBA" id="ARBA00022989"/>
    </source>
</evidence>
<sequence length="143" mass="15818">MRKLIITYWICTGLVALLMGVGSIPNILSSAESIALFQELGYPAYLLPFLGVAKLLGVIAIILPRFPRITEWAYAGLTFDLAGATYSFLAIGTPIEGIFIMIFGFLVIAGSYVTHHKIRKAKMNEMDGNFSNKRRINKHHSAQ</sequence>
<comment type="caution">
    <text evidence="6">The sequence shown here is derived from an EMBL/GenBank/DDBJ whole genome shotgun (WGS) entry which is preliminary data.</text>
</comment>
<keyword evidence="2 5" id="KW-0812">Transmembrane</keyword>
<dbReference type="OrthoDB" id="7960583at2"/>
<gene>
    <name evidence="6" type="ORF">DFP97_106138</name>
</gene>
<proteinExistence type="predicted"/>
<accession>A0A368W4E6</accession>
<reference evidence="6 7" key="1">
    <citation type="submission" date="2018-07" db="EMBL/GenBank/DDBJ databases">
        <title>Genomic Encyclopedia of Type Strains, Phase III (KMG-III): the genomes of soil and plant-associated and newly described type strains.</title>
        <authorList>
            <person name="Whitman W."/>
        </authorList>
    </citation>
    <scope>NUCLEOTIDE SEQUENCE [LARGE SCALE GENOMIC DNA]</scope>
    <source>
        <strain evidence="6 7">CECT 7506</strain>
    </source>
</reference>
<dbReference type="Pfam" id="PF13564">
    <property type="entry name" value="DoxX_2"/>
    <property type="match status" value="1"/>
</dbReference>
<feature type="transmembrane region" description="Helical" evidence="5">
    <location>
        <begin position="97"/>
        <end position="114"/>
    </location>
</feature>